<comment type="caution">
    <text evidence="4">The sequence shown here is derived from an EMBL/GenBank/DDBJ whole genome shotgun (WGS) entry which is preliminary data.</text>
</comment>
<protein>
    <submittedName>
        <fullName evidence="4">TetR family transcriptional regulator</fullName>
    </submittedName>
</protein>
<evidence type="ECO:0000313" key="5">
    <source>
        <dbReference type="Proteomes" id="UP001597294"/>
    </source>
</evidence>
<feature type="domain" description="HTH tetR-type" evidence="3">
    <location>
        <begin position="4"/>
        <end position="64"/>
    </location>
</feature>
<dbReference type="PROSITE" id="PS50977">
    <property type="entry name" value="HTH_TETR_2"/>
    <property type="match status" value="1"/>
</dbReference>
<accession>A0ABW5BFG5</accession>
<evidence type="ECO:0000259" key="3">
    <source>
        <dbReference type="PROSITE" id="PS50977"/>
    </source>
</evidence>
<dbReference type="Gene3D" id="1.10.357.10">
    <property type="entry name" value="Tetracycline Repressor, domain 2"/>
    <property type="match status" value="1"/>
</dbReference>
<dbReference type="InterPro" id="IPR001647">
    <property type="entry name" value="HTH_TetR"/>
</dbReference>
<proteinExistence type="predicted"/>
<feature type="DNA-binding region" description="H-T-H motif" evidence="2">
    <location>
        <begin position="27"/>
        <end position="46"/>
    </location>
</feature>
<dbReference type="InterPro" id="IPR009057">
    <property type="entry name" value="Homeodomain-like_sf"/>
</dbReference>
<dbReference type="Pfam" id="PF00440">
    <property type="entry name" value="TetR_N"/>
    <property type="match status" value="1"/>
</dbReference>
<keyword evidence="5" id="KW-1185">Reference proteome</keyword>
<evidence type="ECO:0000256" key="1">
    <source>
        <dbReference type="ARBA" id="ARBA00023125"/>
    </source>
</evidence>
<dbReference type="Proteomes" id="UP001597294">
    <property type="component" value="Unassembled WGS sequence"/>
</dbReference>
<keyword evidence="1 2" id="KW-0238">DNA-binding</keyword>
<name>A0ABW5BFG5_9PROT</name>
<organism evidence="4 5">
    <name type="scientific">Kiloniella antarctica</name>
    <dbReference type="NCBI Taxonomy" id="1550907"/>
    <lineage>
        <taxon>Bacteria</taxon>
        <taxon>Pseudomonadati</taxon>
        <taxon>Pseudomonadota</taxon>
        <taxon>Alphaproteobacteria</taxon>
        <taxon>Rhodospirillales</taxon>
        <taxon>Kiloniellaceae</taxon>
        <taxon>Kiloniella</taxon>
    </lineage>
</organism>
<dbReference type="SUPFAM" id="SSF46689">
    <property type="entry name" value="Homeodomain-like"/>
    <property type="match status" value="1"/>
</dbReference>
<gene>
    <name evidence="4" type="ORF">ACFSKO_01505</name>
</gene>
<evidence type="ECO:0000313" key="4">
    <source>
        <dbReference type="EMBL" id="MFD2204264.1"/>
    </source>
</evidence>
<sequence>MKKAEIPQHIVDTAMSLAAEKGWRDVSLADISSSAKIPLAKIHDLFPSKRAILTYISSSVDNQVTDDEDGDRLEQSAKDRLFDLLMNRFDALQSYKVGLASVVHDGCRDPFMGISYLYNLRHSMALVLEVAGLSTSGIRGVIRIKVLSLLYIKIFQVWLHDDSVDLSKTMSALDKGLERIDTWARRCSRSGGHEKSAHAL</sequence>
<dbReference type="EMBL" id="JBHUII010000001">
    <property type="protein sequence ID" value="MFD2204264.1"/>
    <property type="molecule type" value="Genomic_DNA"/>
</dbReference>
<reference evidence="5" key="1">
    <citation type="journal article" date="2019" name="Int. J. Syst. Evol. Microbiol.">
        <title>The Global Catalogue of Microorganisms (GCM) 10K type strain sequencing project: providing services to taxonomists for standard genome sequencing and annotation.</title>
        <authorList>
            <consortium name="The Broad Institute Genomics Platform"/>
            <consortium name="The Broad Institute Genome Sequencing Center for Infectious Disease"/>
            <person name="Wu L."/>
            <person name="Ma J."/>
        </authorList>
    </citation>
    <scope>NUCLEOTIDE SEQUENCE [LARGE SCALE GENOMIC DNA]</scope>
    <source>
        <strain evidence="5">CGMCC 4.7192</strain>
    </source>
</reference>
<evidence type="ECO:0000256" key="2">
    <source>
        <dbReference type="PROSITE-ProRule" id="PRU00335"/>
    </source>
</evidence>
<dbReference type="RefSeq" id="WP_380247659.1">
    <property type="nucleotide sequence ID" value="NZ_JBHUII010000001.1"/>
</dbReference>